<accession>A0A285NJ96</accession>
<gene>
    <name evidence="6" type="ORF">SAMN06265182_1099</name>
</gene>
<name>A0A285NJ96_9AQUI</name>
<feature type="domain" description="Thioredoxin" evidence="5">
    <location>
        <begin position="18"/>
        <end position="155"/>
    </location>
</feature>
<evidence type="ECO:0000313" key="7">
    <source>
        <dbReference type="Proteomes" id="UP000219036"/>
    </source>
</evidence>
<keyword evidence="7" id="KW-1185">Reference proteome</keyword>
<reference evidence="7" key="1">
    <citation type="submission" date="2017-09" db="EMBL/GenBank/DDBJ databases">
        <authorList>
            <person name="Varghese N."/>
            <person name="Submissions S."/>
        </authorList>
    </citation>
    <scope>NUCLEOTIDE SEQUENCE [LARGE SCALE GENOMIC DNA]</scope>
    <source>
        <strain evidence="7">DSM 15103</strain>
    </source>
</reference>
<dbReference type="GO" id="GO:0016209">
    <property type="term" value="F:antioxidant activity"/>
    <property type="evidence" value="ECO:0007669"/>
    <property type="project" value="InterPro"/>
</dbReference>
<comment type="subcellular location">
    <subcellularLocation>
        <location evidence="1">Cell envelope</location>
    </subcellularLocation>
</comment>
<dbReference type="InterPro" id="IPR036249">
    <property type="entry name" value="Thioredoxin-like_sf"/>
</dbReference>
<evidence type="ECO:0000256" key="3">
    <source>
        <dbReference type="ARBA" id="ARBA00023157"/>
    </source>
</evidence>
<proteinExistence type="predicted"/>
<organism evidence="6 7">
    <name type="scientific">Persephonella hydrogeniphila</name>
    <dbReference type="NCBI Taxonomy" id="198703"/>
    <lineage>
        <taxon>Bacteria</taxon>
        <taxon>Pseudomonadati</taxon>
        <taxon>Aquificota</taxon>
        <taxon>Aquificia</taxon>
        <taxon>Aquificales</taxon>
        <taxon>Hydrogenothermaceae</taxon>
        <taxon>Persephonella</taxon>
    </lineage>
</organism>
<dbReference type="PANTHER" id="PTHR42852">
    <property type="entry name" value="THIOL:DISULFIDE INTERCHANGE PROTEIN DSBE"/>
    <property type="match status" value="1"/>
</dbReference>
<dbReference type="Pfam" id="PF00578">
    <property type="entry name" value="AhpC-TSA"/>
    <property type="match status" value="1"/>
</dbReference>
<evidence type="ECO:0000256" key="2">
    <source>
        <dbReference type="ARBA" id="ARBA00022748"/>
    </source>
</evidence>
<dbReference type="InterPro" id="IPR013766">
    <property type="entry name" value="Thioredoxin_domain"/>
</dbReference>
<dbReference type="Proteomes" id="UP000219036">
    <property type="component" value="Unassembled WGS sequence"/>
</dbReference>
<evidence type="ECO:0000256" key="1">
    <source>
        <dbReference type="ARBA" id="ARBA00004196"/>
    </source>
</evidence>
<dbReference type="PROSITE" id="PS51352">
    <property type="entry name" value="THIOREDOXIN_2"/>
    <property type="match status" value="1"/>
</dbReference>
<dbReference type="InterPro" id="IPR000866">
    <property type="entry name" value="AhpC/TSA"/>
</dbReference>
<dbReference type="EMBL" id="OBEI01000003">
    <property type="protein sequence ID" value="SNZ07936.1"/>
    <property type="molecule type" value="Genomic_DNA"/>
</dbReference>
<dbReference type="Gene3D" id="3.40.30.10">
    <property type="entry name" value="Glutaredoxin"/>
    <property type="match status" value="1"/>
</dbReference>
<dbReference type="InterPro" id="IPR050553">
    <property type="entry name" value="Thioredoxin_ResA/DsbE_sf"/>
</dbReference>
<keyword evidence="6" id="KW-0413">Isomerase</keyword>
<dbReference type="GO" id="GO:0030313">
    <property type="term" value="C:cell envelope"/>
    <property type="evidence" value="ECO:0007669"/>
    <property type="project" value="UniProtKB-SubCell"/>
</dbReference>
<dbReference type="RefSeq" id="WP_097000270.1">
    <property type="nucleotide sequence ID" value="NZ_OBEI01000003.1"/>
</dbReference>
<dbReference type="GO" id="GO:0017004">
    <property type="term" value="P:cytochrome complex assembly"/>
    <property type="evidence" value="ECO:0007669"/>
    <property type="project" value="UniProtKB-KW"/>
</dbReference>
<dbReference type="SUPFAM" id="SSF52833">
    <property type="entry name" value="Thioredoxin-like"/>
    <property type="match status" value="1"/>
</dbReference>
<dbReference type="OrthoDB" id="25753at2"/>
<dbReference type="GO" id="GO:0016491">
    <property type="term" value="F:oxidoreductase activity"/>
    <property type="evidence" value="ECO:0007669"/>
    <property type="project" value="InterPro"/>
</dbReference>
<dbReference type="GO" id="GO:0016853">
    <property type="term" value="F:isomerase activity"/>
    <property type="evidence" value="ECO:0007669"/>
    <property type="project" value="UniProtKB-KW"/>
</dbReference>
<dbReference type="AlphaFoldDB" id="A0A285NJ96"/>
<evidence type="ECO:0000259" key="5">
    <source>
        <dbReference type="PROSITE" id="PS51352"/>
    </source>
</evidence>
<evidence type="ECO:0000256" key="4">
    <source>
        <dbReference type="ARBA" id="ARBA00023284"/>
    </source>
</evidence>
<protein>
    <submittedName>
        <fullName evidence="6">Thiol-disulfide isomerase or thioredoxin</fullName>
    </submittedName>
</protein>
<keyword evidence="2" id="KW-0201">Cytochrome c-type biogenesis</keyword>
<dbReference type="CDD" id="cd02966">
    <property type="entry name" value="TlpA_like_family"/>
    <property type="match status" value="1"/>
</dbReference>
<sequence length="156" mass="17938">MKNIIVSITTAILFFSFMSYGKKAPDVYFEDLNGKKVYVEDFKGKPTVLVFWQLYCHSCKKELPEISKLAKEYEGKVRFYAVVIGTRDILQIEEKKREWGFDLPVLIAGYKAKSAFGIFGTPITVVIDKNLDIKGKIIGSRRTFRLKEILDKVVQE</sequence>
<evidence type="ECO:0000313" key="6">
    <source>
        <dbReference type="EMBL" id="SNZ07936.1"/>
    </source>
</evidence>
<dbReference type="PANTHER" id="PTHR42852:SF6">
    <property type="entry name" value="THIOL:DISULFIDE INTERCHANGE PROTEIN DSBE"/>
    <property type="match status" value="1"/>
</dbReference>
<keyword evidence="3" id="KW-1015">Disulfide bond</keyword>
<keyword evidence="4" id="KW-0676">Redox-active center</keyword>